<accession>V8PGR9</accession>
<protein>
    <submittedName>
        <fullName evidence="7">Uncharacterized protein</fullName>
    </submittedName>
</protein>
<evidence type="ECO:0000256" key="5">
    <source>
        <dbReference type="ARBA" id="ARBA00023136"/>
    </source>
</evidence>
<keyword evidence="8" id="KW-1185">Reference proteome</keyword>
<dbReference type="EMBL" id="AZIM01000128">
    <property type="protein sequence ID" value="ETE73161.1"/>
    <property type="molecule type" value="Genomic_DNA"/>
</dbReference>
<evidence type="ECO:0000256" key="3">
    <source>
        <dbReference type="ARBA" id="ARBA00022692"/>
    </source>
</evidence>
<keyword evidence="3 6" id="KW-0812">Transmembrane</keyword>
<dbReference type="GO" id="GO:0016020">
    <property type="term" value="C:membrane"/>
    <property type="evidence" value="ECO:0007669"/>
    <property type="project" value="UniProtKB-SubCell"/>
</dbReference>
<keyword evidence="4 6" id="KW-1133">Transmembrane helix</keyword>
<keyword evidence="5 6" id="KW-0472">Membrane</keyword>
<evidence type="ECO:0000256" key="2">
    <source>
        <dbReference type="ARBA" id="ARBA00005688"/>
    </source>
</evidence>
<dbReference type="Pfam" id="PF02060">
    <property type="entry name" value="ISK_Channel"/>
    <property type="match status" value="1"/>
</dbReference>
<dbReference type="GO" id="GO:0005249">
    <property type="term" value="F:voltage-gated potassium channel activity"/>
    <property type="evidence" value="ECO:0007669"/>
    <property type="project" value="InterPro"/>
</dbReference>
<dbReference type="AlphaFoldDB" id="V8PGR9"/>
<evidence type="ECO:0000256" key="6">
    <source>
        <dbReference type="SAM" id="Phobius"/>
    </source>
</evidence>
<dbReference type="OrthoDB" id="9217805at2759"/>
<gene>
    <name evidence="7" type="ORF">L345_00997</name>
</gene>
<feature type="transmembrane region" description="Helical" evidence="6">
    <location>
        <begin position="78"/>
        <end position="103"/>
    </location>
</feature>
<comment type="caution">
    <text evidence="7">The sequence shown here is derived from an EMBL/GenBank/DDBJ whole genome shotgun (WGS) entry which is preliminary data.</text>
</comment>
<name>V8PGR9_OPHHA</name>
<dbReference type="InterPro" id="IPR000369">
    <property type="entry name" value="K_chnl_KCNE"/>
</dbReference>
<organism evidence="7 8">
    <name type="scientific">Ophiophagus hannah</name>
    <name type="common">King cobra</name>
    <name type="synonym">Naja hannah</name>
    <dbReference type="NCBI Taxonomy" id="8665"/>
    <lineage>
        <taxon>Eukaryota</taxon>
        <taxon>Metazoa</taxon>
        <taxon>Chordata</taxon>
        <taxon>Craniata</taxon>
        <taxon>Vertebrata</taxon>
        <taxon>Euteleostomi</taxon>
        <taxon>Lepidosauria</taxon>
        <taxon>Squamata</taxon>
        <taxon>Bifurcata</taxon>
        <taxon>Unidentata</taxon>
        <taxon>Episquamata</taxon>
        <taxon>Toxicofera</taxon>
        <taxon>Serpentes</taxon>
        <taxon>Colubroidea</taxon>
        <taxon>Elapidae</taxon>
        <taxon>Elapinae</taxon>
        <taxon>Ophiophagus</taxon>
    </lineage>
</organism>
<evidence type="ECO:0000256" key="4">
    <source>
        <dbReference type="ARBA" id="ARBA00022989"/>
    </source>
</evidence>
<sequence>GVLKATGSEFSYFPNLCKLPFAALFGQKVLKIRCYKMNVNPMEVKSVLKSLLYIYMQDRERKLNYTNPSLVQQEEISASLYILIIIGFFGFLLFSMMLSNIVLRQRENYMDYLFQNKFPRKRITSCNSIMVNAGKDVTTETNTDCQCQKTDSCPMAEIPNMESVQKN</sequence>
<feature type="non-terminal residue" evidence="7">
    <location>
        <position position="1"/>
    </location>
</feature>
<evidence type="ECO:0000256" key="1">
    <source>
        <dbReference type="ARBA" id="ARBA00004167"/>
    </source>
</evidence>
<reference evidence="7 8" key="1">
    <citation type="journal article" date="2013" name="Proc. Natl. Acad. Sci. U.S.A.">
        <title>The king cobra genome reveals dynamic gene evolution and adaptation in the snake venom system.</title>
        <authorList>
            <person name="Vonk F.J."/>
            <person name="Casewell N.R."/>
            <person name="Henkel C.V."/>
            <person name="Heimberg A.M."/>
            <person name="Jansen H.J."/>
            <person name="McCleary R.J."/>
            <person name="Kerkkamp H.M."/>
            <person name="Vos R.A."/>
            <person name="Guerreiro I."/>
            <person name="Calvete J.J."/>
            <person name="Wuster W."/>
            <person name="Woods A.E."/>
            <person name="Logan J.M."/>
            <person name="Harrison R.A."/>
            <person name="Castoe T.A."/>
            <person name="de Koning A.P."/>
            <person name="Pollock D.D."/>
            <person name="Yandell M."/>
            <person name="Calderon D."/>
            <person name="Renjifo C."/>
            <person name="Currier R.B."/>
            <person name="Salgado D."/>
            <person name="Pla D."/>
            <person name="Sanz L."/>
            <person name="Hyder A.S."/>
            <person name="Ribeiro J.M."/>
            <person name="Arntzen J.W."/>
            <person name="van den Thillart G.E."/>
            <person name="Boetzer M."/>
            <person name="Pirovano W."/>
            <person name="Dirks R.P."/>
            <person name="Spaink H.P."/>
            <person name="Duboule D."/>
            <person name="McGlinn E."/>
            <person name="Kini R.M."/>
            <person name="Richardson M.K."/>
        </authorList>
    </citation>
    <scope>NUCLEOTIDE SEQUENCE</scope>
    <source>
        <tissue evidence="7">Blood</tissue>
    </source>
</reference>
<proteinExistence type="inferred from homology"/>
<feature type="non-terminal residue" evidence="7">
    <location>
        <position position="167"/>
    </location>
</feature>
<dbReference type="Proteomes" id="UP000018936">
    <property type="component" value="Unassembled WGS sequence"/>
</dbReference>
<evidence type="ECO:0000313" key="8">
    <source>
        <dbReference type="Proteomes" id="UP000018936"/>
    </source>
</evidence>
<evidence type="ECO:0000313" key="7">
    <source>
        <dbReference type="EMBL" id="ETE73161.1"/>
    </source>
</evidence>
<comment type="similarity">
    <text evidence="2">Belongs to the potassium channel KCNE family.</text>
</comment>
<comment type="subcellular location">
    <subcellularLocation>
        <location evidence="1">Membrane</location>
        <topology evidence="1">Single-pass membrane protein</topology>
    </subcellularLocation>
</comment>